<protein>
    <submittedName>
        <fullName evidence="1">Uncharacterized protein</fullName>
    </submittedName>
</protein>
<comment type="caution">
    <text evidence="1">The sequence shown here is derived from an EMBL/GenBank/DDBJ whole genome shotgun (WGS) entry which is preliminary data.</text>
</comment>
<dbReference type="EMBL" id="NFKM01000035">
    <property type="protein sequence ID" value="OUP55620.1"/>
    <property type="molecule type" value="Genomic_DNA"/>
</dbReference>
<accession>A0A1Y4LIF3</accession>
<gene>
    <name evidence="1" type="ORF">B5F14_10085</name>
</gene>
<reference evidence="2" key="1">
    <citation type="submission" date="2017-04" db="EMBL/GenBank/DDBJ databases">
        <title>Function of individual gut microbiota members based on whole genome sequencing of pure cultures obtained from chicken caecum.</title>
        <authorList>
            <person name="Medvecky M."/>
            <person name="Cejkova D."/>
            <person name="Polansky O."/>
            <person name="Karasova D."/>
            <person name="Kubasova T."/>
            <person name="Cizek A."/>
            <person name="Rychlik I."/>
        </authorList>
    </citation>
    <scope>NUCLEOTIDE SEQUENCE [LARGE SCALE GENOMIC DNA]</scope>
    <source>
        <strain evidence="2">An178</strain>
    </source>
</reference>
<dbReference type="AlphaFoldDB" id="A0A1Y4LIF3"/>
<keyword evidence="2" id="KW-1185">Reference proteome</keyword>
<name>A0A1Y4LIF3_9FIRM</name>
<evidence type="ECO:0000313" key="2">
    <source>
        <dbReference type="Proteomes" id="UP000195447"/>
    </source>
</evidence>
<proteinExistence type="predicted"/>
<organism evidence="1 2">
    <name type="scientific">Faecalitalea cylindroides</name>
    <dbReference type="NCBI Taxonomy" id="39483"/>
    <lineage>
        <taxon>Bacteria</taxon>
        <taxon>Bacillati</taxon>
        <taxon>Bacillota</taxon>
        <taxon>Erysipelotrichia</taxon>
        <taxon>Erysipelotrichales</taxon>
        <taxon>Erysipelotrichaceae</taxon>
        <taxon>Faecalitalea</taxon>
    </lineage>
</organism>
<dbReference type="Proteomes" id="UP000195447">
    <property type="component" value="Unassembled WGS sequence"/>
</dbReference>
<dbReference type="RefSeq" id="WP_022356059.1">
    <property type="nucleotide sequence ID" value="NZ_JACJIY010000004.1"/>
</dbReference>
<sequence>MNNVKMILEKYGKDTIWFYLKDDKTEENFKKELMELGATWMGGEKLEKHHRLSYYIAVHSDKTIAFISSMCWKMSFATNKEIVHVDYSSLKRIYF</sequence>
<evidence type="ECO:0000313" key="1">
    <source>
        <dbReference type="EMBL" id="OUP55620.1"/>
    </source>
</evidence>